<sequence>MSWLQRIGVLRHGWLVLLWYTCDALGAALQNITLPLPVGTTNNGTPGLLCTPTRWTDVASFYLLNYVAHAATVITRPGERSVDFAVTVLGSLLFPALGLYRGVEAILCGALFGRRDEPDADLRKAAKSGALCMVVRSPEWRPKDGEIIPHAIIKRGARMADPDLHCHSAKEDSLHLITYQAPWTFSRFGRPTYVHRQTIHGAYALPPGYRFVLLSPDTYFASISTTQTIEVAATYNLVKALVALAQTGYASLTLYRSRGDQIEKFGFTAFGLTVAPYAVMSIMNLLGNLCRPDYASLYMVESSIMDEARARGGTFYGTVGRVEEERTSYVSSYCEGTEPIQELKCSVSENGNTMAGLSTYTPVMALGRSDQKDEKSVSEGSSAALQTDWHIKDLPQDGNYTGTEGDPILFIPSANTLKTLDTSLEGNVVRRTIASITLKRTNWLWTWKCKPRTWSLTFSPTNSHPFRWRFTKFFLTTIIALLPLLINGLMSHFKPGTIPPSESDTWRSYVLQWLIVGVISGIWFVLEQEAKDAAPNPKHYFGPAARVLAYVLSASPAIGGFIVVGQMLSRYGTCTWIGS</sequence>
<feature type="transmembrane region" description="Helical" evidence="1">
    <location>
        <begin position="473"/>
        <end position="490"/>
    </location>
</feature>
<keyword evidence="2" id="KW-0732">Signal</keyword>
<organism evidence="3 4">
    <name type="scientific">Lophiotrema nucula</name>
    <dbReference type="NCBI Taxonomy" id="690887"/>
    <lineage>
        <taxon>Eukaryota</taxon>
        <taxon>Fungi</taxon>
        <taxon>Dikarya</taxon>
        <taxon>Ascomycota</taxon>
        <taxon>Pezizomycotina</taxon>
        <taxon>Dothideomycetes</taxon>
        <taxon>Pleosporomycetidae</taxon>
        <taxon>Pleosporales</taxon>
        <taxon>Lophiotremataceae</taxon>
        <taxon>Lophiotrema</taxon>
    </lineage>
</organism>
<keyword evidence="1" id="KW-0472">Membrane</keyword>
<name>A0A6A5Z7H2_9PLEO</name>
<dbReference type="Proteomes" id="UP000799770">
    <property type="component" value="Unassembled WGS sequence"/>
</dbReference>
<keyword evidence="1" id="KW-0812">Transmembrane</keyword>
<feature type="transmembrane region" description="Helical" evidence="1">
    <location>
        <begin position="510"/>
        <end position="526"/>
    </location>
</feature>
<keyword evidence="4" id="KW-1185">Reference proteome</keyword>
<protein>
    <submittedName>
        <fullName evidence="3">Uncharacterized protein</fullName>
    </submittedName>
</protein>
<dbReference type="AlphaFoldDB" id="A0A6A5Z7H2"/>
<accession>A0A6A5Z7H2</accession>
<evidence type="ECO:0000256" key="1">
    <source>
        <dbReference type="SAM" id="Phobius"/>
    </source>
</evidence>
<dbReference type="EMBL" id="ML977323">
    <property type="protein sequence ID" value="KAF2115362.1"/>
    <property type="molecule type" value="Genomic_DNA"/>
</dbReference>
<evidence type="ECO:0000313" key="4">
    <source>
        <dbReference type="Proteomes" id="UP000799770"/>
    </source>
</evidence>
<evidence type="ECO:0000313" key="3">
    <source>
        <dbReference type="EMBL" id="KAF2115362.1"/>
    </source>
</evidence>
<dbReference type="OrthoDB" id="5406607at2759"/>
<keyword evidence="1" id="KW-1133">Transmembrane helix</keyword>
<proteinExistence type="predicted"/>
<feature type="transmembrane region" description="Helical" evidence="1">
    <location>
        <begin position="265"/>
        <end position="286"/>
    </location>
</feature>
<evidence type="ECO:0000256" key="2">
    <source>
        <dbReference type="SAM" id="SignalP"/>
    </source>
</evidence>
<gene>
    <name evidence="3" type="ORF">BDV96DRAFT_599709</name>
</gene>
<reference evidence="3" key="1">
    <citation type="journal article" date="2020" name="Stud. Mycol.">
        <title>101 Dothideomycetes genomes: a test case for predicting lifestyles and emergence of pathogens.</title>
        <authorList>
            <person name="Haridas S."/>
            <person name="Albert R."/>
            <person name="Binder M."/>
            <person name="Bloem J."/>
            <person name="Labutti K."/>
            <person name="Salamov A."/>
            <person name="Andreopoulos B."/>
            <person name="Baker S."/>
            <person name="Barry K."/>
            <person name="Bills G."/>
            <person name="Bluhm B."/>
            <person name="Cannon C."/>
            <person name="Castanera R."/>
            <person name="Culley D."/>
            <person name="Daum C."/>
            <person name="Ezra D."/>
            <person name="Gonzalez J."/>
            <person name="Henrissat B."/>
            <person name="Kuo A."/>
            <person name="Liang C."/>
            <person name="Lipzen A."/>
            <person name="Lutzoni F."/>
            <person name="Magnuson J."/>
            <person name="Mondo S."/>
            <person name="Nolan M."/>
            <person name="Ohm R."/>
            <person name="Pangilinan J."/>
            <person name="Park H.-J."/>
            <person name="Ramirez L."/>
            <person name="Alfaro M."/>
            <person name="Sun H."/>
            <person name="Tritt A."/>
            <person name="Yoshinaga Y."/>
            <person name="Zwiers L.-H."/>
            <person name="Turgeon B."/>
            <person name="Goodwin S."/>
            <person name="Spatafora J."/>
            <person name="Crous P."/>
            <person name="Grigoriev I."/>
        </authorList>
    </citation>
    <scope>NUCLEOTIDE SEQUENCE</scope>
    <source>
        <strain evidence="3">CBS 627.86</strain>
    </source>
</reference>
<feature type="chain" id="PRO_5025510430" evidence="2">
    <location>
        <begin position="27"/>
        <end position="579"/>
    </location>
</feature>
<feature type="signal peptide" evidence="2">
    <location>
        <begin position="1"/>
        <end position="26"/>
    </location>
</feature>
<feature type="transmembrane region" description="Helical" evidence="1">
    <location>
        <begin position="547"/>
        <end position="568"/>
    </location>
</feature>